<evidence type="ECO:0000259" key="12">
    <source>
        <dbReference type="PROSITE" id="PS50067"/>
    </source>
</evidence>
<comment type="similarity">
    <text evidence="9">Belongs to the TRAFAC class myosin-kinesin ATPase superfamily. Kinesin family.</text>
</comment>
<evidence type="ECO:0000256" key="7">
    <source>
        <dbReference type="ARBA" id="ARBA00023175"/>
    </source>
</evidence>
<evidence type="ECO:0000256" key="8">
    <source>
        <dbReference type="ARBA" id="ARBA00023212"/>
    </source>
</evidence>
<evidence type="ECO:0000256" key="4">
    <source>
        <dbReference type="ARBA" id="ARBA00022741"/>
    </source>
</evidence>
<feature type="coiled-coil region" evidence="10">
    <location>
        <begin position="69"/>
        <end position="103"/>
    </location>
</feature>
<reference evidence="14" key="1">
    <citation type="submission" date="2025-08" db="UniProtKB">
        <authorList>
            <consortium name="RefSeq"/>
        </authorList>
    </citation>
    <scope>IDENTIFICATION</scope>
</reference>
<dbReference type="SUPFAM" id="SSF52540">
    <property type="entry name" value="P-loop containing nucleoside triphosphate hydrolases"/>
    <property type="match status" value="1"/>
</dbReference>
<dbReference type="InterPro" id="IPR059182">
    <property type="entry name" value="Khc_C"/>
</dbReference>
<dbReference type="PANTHER" id="PTHR47969:SF15">
    <property type="entry name" value="CHROMOSOME-ASSOCIATED KINESIN KIF4A-RELATED"/>
    <property type="match status" value="1"/>
</dbReference>
<evidence type="ECO:0000256" key="3">
    <source>
        <dbReference type="ARBA" id="ARBA00022701"/>
    </source>
</evidence>
<protein>
    <submittedName>
        <fullName evidence="14">Kinesin heavy chain-like</fullName>
    </submittedName>
</protein>
<dbReference type="InterPro" id="IPR027417">
    <property type="entry name" value="P-loop_NTPase"/>
</dbReference>
<dbReference type="PANTHER" id="PTHR47969">
    <property type="entry name" value="CHROMOSOME-ASSOCIATED KINESIN KIF4A-RELATED"/>
    <property type="match status" value="1"/>
</dbReference>
<dbReference type="RefSeq" id="XP_014673073.1">
    <property type="nucleotide sequence ID" value="XM_014817587.1"/>
</dbReference>
<evidence type="ECO:0000313" key="14">
    <source>
        <dbReference type="RefSeq" id="XP_014673073.1"/>
    </source>
</evidence>
<evidence type="ECO:0000313" key="13">
    <source>
        <dbReference type="Proteomes" id="UP000695022"/>
    </source>
</evidence>
<evidence type="ECO:0000256" key="9">
    <source>
        <dbReference type="PROSITE-ProRule" id="PRU00283"/>
    </source>
</evidence>
<feature type="region of interest" description="Disordered" evidence="11">
    <location>
        <begin position="104"/>
        <end position="126"/>
    </location>
</feature>
<feature type="domain" description="Kinesin motor" evidence="12">
    <location>
        <begin position="1"/>
        <end position="57"/>
    </location>
</feature>
<keyword evidence="7" id="KW-0505">Motor protein</keyword>
<evidence type="ECO:0000256" key="11">
    <source>
        <dbReference type="SAM" id="MobiDB-lite"/>
    </source>
</evidence>
<keyword evidence="3" id="KW-0493">Microtubule</keyword>
<dbReference type="Proteomes" id="UP000695022">
    <property type="component" value="Unplaced"/>
</dbReference>
<dbReference type="PROSITE" id="PS50067">
    <property type="entry name" value="KINESIN_MOTOR_2"/>
    <property type="match status" value="1"/>
</dbReference>
<dbReference type="Gene3D" id="6.10.250.1590">
    <property type="match status" value="1"/>
</dbReference>
<comment type="subcellular location">
    <subcellularLocation>
        <location evidence="1">Cytoplasm</location>
        <location evidence="1">Cytoskeleton</location>
    </subcellularLocation>
</comment>
<dbReference type="GeneID" id="106813455"/>
<evidence type="ECO:0000256" key="1">
    <source>
        <dbReference type="ARBA" id="ARBA00004245"/>
    </source>
</evidence>
<comment type="caution">
    <text evidence="9">Lacks conserved residue(s) required for the propagation of feature annotation.</text>
</comment>
<evidence type="ECO:0000256" key="5">
    <source>
        <dbReference type="ARBA" id="ARBA00022840"/>
    </source>
</evidence>
<feature type="coiled-coil region" evidence="10">
    <location>
        <begin position="559"/>
        <end position="632"/>
    </location>
</feature>
<feature type="coiled-coil region" evidence="10">
    <location>
        <begin position="365"/>
        <end position="528"/>
    </location>
</feature>
<keyword evidence="5" id="KW-0067">ATP-binding</keyword>
<keyword evidence="6 10" id="KW-0175">Coiled coil</keyword>
<dbReference type="CDD" id="cd23649">
    <property type="entry name" value="Khc_CBD_cc"/>
    <property type="match status" value="1"/>
</dbReference>
<sequence length="741" mass="84942">MWQKSHVPYRDSKLTRILQESLGGNARTTIVICCSPAAYNDSESKSTLMFGQRAKTIKNCVTVNEELTAEEWKRRYERERDKVLRLRVQLARAEAELARWRDGESVPSGEQANLKDTSELPVATESSDAITASIVSSNITDEEKSKFEAERSKLYMQLDEKDEEINNQSQLIEQLREQMVDQEELIANTRREFELLQSECTRIQQENDSAKEEVKEVLQALEELAMNYDQKSVEVEGKNKENESLMEEINQKMDTLNHLQSELQQIRDSTNVQRRRIGEMLASLLKDLSDVGSLFGKEKDEMKIQLDQDCKIDEEFTVARLYVSKMKSEVKTLVHRCQQLENFQLDSNKKIDDRETELGNCRLLIQQHELKTKSLLETMKDVENKKRQLEETVDTLNEETAQLKLQERLHILAKEEKEKEDNMKEQMQQQLSGQRESHHKQLVALREEIQSKEAMISQLKDQVQKMTLAYEKLMGDYKKLKSEETEQAAKLSELMLQSDKREQARQDLKGLEETVAKELQTLHNLRKLFVADLQARVKKMPQTEELEDVGGSLAQRQKIAFLENNLDQLTKVHKQLVRDNADLRCELPKLEKRLRATMERVKSLEGALKEAKEGAMRDRKRYQHEVDRIKEAVRQRNLARRGHGAQVAKPIRGHGGVPCATPAAIRGGAPMPQLQKAIISANAAGVAIICTPTNNRNRFSGKLTPLKQDGRQAKVKNTGVILSVASLMQAANRDLDDFGVT</sequence>
<organism evidence="13 14">
    <name type="scientific">Priapulus caudatus</name>
    <name type="common">Priapulid worm</name>
    <dbReference type="NCBI Taxonomy" id="37621"/>
    <lineage>
        <taxon>Eukaryota</taxon>
        <taxon>Metazoa</taxon>
        <taxon>Ecdysozoa</taxon>
        <taxon>Scalidophora</taxon>
        <taxon>Priapulida</taxon>
        <taxon>Priapulimorpha</taxon>
        <taxon>Priapulimorphida</taxon>
        <taxon>Priapulidae</taxon>
        <taxon>Priapulus</taxon>
    </lineage>
</organism>
<dbReference type="InterPro" id="IPR027640">
    <property type="entry name" value="Kinesin-like_fam"/>
</dbReference>
<dbReference type="InterPro" id="IPR001752">
    <property type="entry name" value="Kinesin_motor_dom"/>
</dbReference>
<feature type="coiled-coil region" evidence="10">
    <location>
        <begin position="158"/>
        <end position="269"/>
    </location>
</feature>
<keyword evidence="8" id="KW-0206">Cytoskeleton</keyword>
<dbReference type="Gene3D" id="3.40.850.10">
    <property type="entry name" value="Kinesin motor domain"/>
    <property type="match status" value="1"/>
</dbReference>
<keyword evidence="2" id="KW-0963">Cytoplasm</keyword>
<keyword evidence="13" id="KW-1185">Reference proteome</keyword>
<keyword evidence="4" id="KW-0547">Nucleotide-binding</keyword>
<gene>
    <name evidence="14" type="primary">LOC106813455</name>
</gene>
<evidence type="ECO:0000256" key="2">
    <source>
        <dbReference type="ARBA" id="ARBA00022490"/>
    </source>
</evidence>
<proteinExistence type="inferred from homology"/>
<dbReference type="Pfam" id="PF00225">
    <property type="entry name" value="Kinesin"/>
    <property type="match status" value="1"/>
</dbReference>
<evidence type="ECO:0000256" key="10">
    <source>
        <dbReference type="SAM" id="Coils"/>
    </source>
</evidence>
<evidence type="ECO:0000256" key="6">
    <source>
        <dbReference type="ARBA" id="ARBA00023054"/>
    </source>
</evidence>
<accession>A0ABM1ELK2</accession>
<dbReference type="InterPro" id="IPR036961">
    <property type="entry name" value="Kinesin_motor_dom_sf"/>
</dbReference>
<name>A0ABM1ELK2_PRICU</name>